<feature type="transmembrane region" description="Helical" evidence="6">
    <location>
        <begin position="235"/>
        <end position="254"/>
    </location>
</feature>
<organism evidence="7">
    <name type="scientific">marine metagenome</name>
    <dbReference type="NCBI Taxonomy" id="408172"/>
    <lineage>
        <taxon>unclassified sequences</taxon>
        <taxon>metagenomes</taxon>
        <taxon>ecological metagenomes</taxon>
    </lineage>
</organism>
<comment type="subcellular location">
    <subcellularLocation>
        <location evidence="1">Cell membrane</location>
        <topology evidence="1">Multi-pass membrane protein</topology>
    </subcellularLocation>
</comment>
<keyword evidence="5 6" id="KW-0472">Membrane</keyword>
<evidence type="ECO:0000256" key="6">
    <source>
        <dbReference type="SAM" id="Phobius"/>
    </source>
</evidence>
<dbReference type="PANTHER" id="PTHR40043">
    <property type="entry name" value="UPF0719 INNER MEMBRANE PROTEIN YJFL"/>
    <property type="match status" value="1"/>
</dbReference>
<feature type="transmembrane region" description="Helical" evidence="6">
    <location>
        <begin position="166"/>
        <end position="184"/>
    </location>
</feature>
<dbReference type="InterPro" id="IPR007140">
    <property type="entry name" value="DUF350"/>
</dbReference>
<evidence type="ECO:0000256" key="1">
    <source>
        <dbReference type="ARBA" id="ARBA00004651"/>
    </source>
</evidence>
<feature type="transmembrane region" description="Helical" evidence="6">
    <location>
        <begin position="12"/>
        <end position="32"/>
    </location>
</feature>
<dbReference type="GO" id="GO:0005886">
    <property type="term" value="C:plasma membrane"/>
    <property type="evidence" value="ECO:0007669"/>
    <property type="project" value="UniProtKB-SubCell"/>
</dbReference>
<protein>
    <recommendedName>
        <fullName evidence="8">DUF350 domain-containing protein</fullName>
    </recommendedName>
</protein>
<dbReference type="EMBL" id="UINC01000948">
    <property type="protein sequence ID" value="SUZ64990.1"/>
    <property type="molecule type" value="Genomic_DNA"/>
</dbReference>
<evidence type="ECO:0000256" key="5">
    <source>
        <dbReference type="ARBA" id="ARBA00023136"/>
    </source>
</evidence>
<keyword evidence="4 6" id="KW-1133">Transmembrane helix</keyword>
<feature type="transmembrane region" description="Helical" evidence="6">
    <location>
        <begin position="135"/>
        <end position="154"/>
    </location>
</feature>
<name>A0A381PDH1_9ZZZZ</name>
<reference evidence="7" key="1">
    <citation type="submission" date="2018-05" db="EMBL/GenBank/DDBJ databases">
        <authorList>
            <person name="Lanie J.A."/>
            <person name="Ng W.-L."/>
            <person name="Kazmierczak K.M."/>
            <person name="Andrzejewski T.M."/>
            <person name="Davidsen T.M."/>
            <person name="Wayne K.J."/>
            <person name="Tettelin H."/>
            <person name="Glass J.I."/>
            <person name="Rusch D."/>
            <person name="Podicherti R."/>
            <person name="Tsui H.-C.T."/>
            <person name="Winkler M.E."/>
        </authorList>
    </citation>
    <scope>NUCLEOTIDE SEQUENCE</scope>
</reference>
<feature type="transmembrane region" description="Helical" evidence="6">
    <location>
        <begin position="94"/>
        <end position="114"/>
    </location>
</feature>
<evidence type="ECO:0000256" key="4">
    <source>
        <dbReference type="ARBA" id="ARBA00022989"/>
    </source>
</evidence>
<sequence>MIDAFIDTLEIIPRGLVFVGLGLVVLVIAKLARDLITPYKIDEEIIGKNNLAVAVRLSGYFMGVILVFLGALYQPISSIAVDGLGFDREYAEDILRVFLYSLAGVAALNLVRLFMNRLILFRFDIEKEVVEGQNVGSGAAEFGMYIATGLLIAGSVAGEGGGPDTAAAFFGMGLVLLVAFALFYQLTTSFDVHSEIEGKNTAVGIALGGNLIAIGLVTFKAVFGDFDGWNEGVAAFITFGVIGFALLYVMRLLLDKLLLPTVSASKAIAVDRNLGVAFIESAVVISSALILFIAI</sequence>
<feature type="transmembrane region" description="Helical" evidence="6">
    <location>
        <begin position="205"/>
        <end position="223"/>
    </location>
</feature>
<feature type="transmembrane region" description="Helical" evidence="6">
    <location>
        <begin position="274"/>
        <end position="294"/>
    </location>
</feature>
<keyword evidence="2" id="KW-1003">Cell membrane</keyword>
<dbReference type="Pfam" id="PF03994">
    <property type="entry name" value="DUF350"/>
    <property type="match status" value="2"/>
</dbReference>
<keyword evidence="3 6" id="KW-0812">Transmembrane</keyword>
<evidence type="ECO:0000256" key="3">
    <source>
        <dbReference type="ARBA" id="ARBA00022692"/>
    </source>
</evidence>
<evidence type="ECO:0000313" key="7">
    <source>
        <dbReference type="EMBL" id="SUZ64990.1"/>
    </source>
</evidence>
<accession>A0A381PDH1</accession>
<evidence type="ECO:0008006" key="8">
    <source>
        <dbReference type="Google" id="ProtNLM"/>
    </source>
</evidence>
<feature type="transmembrane region" description="Helical" evidence="6">
    <location>
        <begin position="53"/>
        <end position="74"/>
    </location>
</feature>
<dbReference type="PANTHER" id="PTHR40043:SF1">
    <property type="entry name" value="UPF0719 INNER MEMBRANE PROTEIN YJFL"/>
    <property type="match status" value="1"/>
</dbReference>
<evidence type="ECO:0000256" key="2">
    <source>
        <dbReference type="ARBA" id="ARBA00022475"/>
    </source>
</evidence>
<gene>
    <name evidence="7" type="ORF">METZ01_LOCUS17844</name>
</gene>
<dbReference type="AlphaFoldDB" id="A0A381PDH1"/>
<proteinExistence type="predicted"/>